<dbReference type="Pfam" id="PF00168">
    <property type="entry name" value="C2"/>
    <property type="match status" value="1"/>
</dbReference>
<dbReference type="EMBL" id="CAJNOG010000070">
    <property type="protein sequence ID" value="CAF0887732.1"/>
    <property type="molecule type" value="Genomic_DNA"/>
</dbReference>
<evidence type="ECO:0000313" key="2">
    <source>
        <dbReference type="EMBL" id="CAF0879622.1"/>
    </source>
</evidence>
<reference evidence="3" key="1">
    <citation type="submission" date="2021-02" db="EMBL/GenBank/DDBJ databases">
        <authorList>
            <person name="Nowell W R."/>
        </authorList>
    </citation>
    <scope>NUCLEOTIDE SEQUENCE</scope>
</reference>
<comment type="caution">
    <text evidence="3">The sequence shown here is derived from an EMBL/GenBank/DDBJ whole genome shotgun (WGS) entry which is preliminary data.</text>
</comment>
<dbReference type="GO" id="GO:0005783">
    <property type="term" value="C:endoplasmic reticulum"/>
    <property type="evidence" value="ECO:0007669"/>
    <property type="project" value="TreeGrafter"/>
</dbReference>
<sequence>MAGNLSVTVVAATKLKDKDTFHRSDDAYVEIYIDENNKQRTKTISHETNPVWNETFEFSVGPDQDHLYVNVYDDDGSKNSHDPAASTNIKLDRVKETGAVDGWLDLPKYLGFRSAGQIHMRMNFQAQ</sequence>
<name>A0A813YQS7_9BILA</name>
<dbReference type="CDD" id="cd00030">
    <property type="entry name" value="C2"/>
    <property type="match status" value="1"/>
</dbReference>
<evidence type="ECO:0000313" key="4">
    <source>
        <dbReference type="EMBL" id="CAF3590179.1"/>
    </source>
</evidence>
<dbReference type="GO" id="GO:0008289">
    <property type="term" value="F:lipid binding"/>
    <property type="evidence" value="ECO:0007669"/>
    <property type="project" value="InterPro"/>
</dbReference>
<proteinExistence type="predicted"/>
<dbReference type="EMBL" id="CAJOBB010000159">
    <property type="protein sequence ID" value="CAF3590179.1"/>
    <property type="molecule type" value="Genomic_DNA"/>
</dbReference>
<dbReference type="PANTHER" id="PTHR10774:SF190">
    <property type="entry name" value="C2 CALCIUM_LIPID-BINDING ENDONUCLEASE_EXONUCLEASE_PHOSPHATASE-RELATED"/>
    <property type="match status" value="1"/>
</dbReference>
<dbReference type="PROSITE" id="PS50004">
    <property type="entry name" value="C2"/>
    <property type="match status" value="1"/>
</dbReference>
<dbReference type="InterPro" id="IPR045050">
    <property type="entry name" value="Synaptotagmin_plant"/>
</dbReference>
<organism evidence="3 6">
    <name type="scientific">Adineta steineri</name>
    <dbReference type="NCBI Taxonomy" id="433720"/>
    <lineage>
        <taxon>Eukaryota</taxon>
        <taxon>Metazoa</taxon>
        <taxon>Spiralia</taxon>
        <taxon>Gnathifera</taxon>
        <taxon>Rotifera</taxon>
        <taxon>Eurotatoria</taxon>
        <taxon>Bdelloidea</taxon>
        <taxon>Adinetida</taxon>
        <taxon>Adinetidae</taxon>
        <taxon>Adineta</taxon>
    </lineage>
</organism>
<evidence type="ECO:0000313" key="6">
    <source>
        <dbReference type="Proteomes" id="UP000663845"/>
    </source>
</evidence>
<evidence type="ECO:0000259" key="1">
    <source>
        <dbReference type="PROSITE" id="PS50004"/>
    </source>
</evidence>
<dbReference type="SMART" id="SM00239">
    <property type="entry name" value="C2"/>
    <property type="match status" value="1"/>
</dbReference>
<dbReference type="PANTHER" id="PTHR10774">
    <property type="entry name" value="EXTENDED SYNAPTOTAGMIN-RELATED"/>
    <property type="match status" value="1"/>
</dbReference>
<dbReference type="InterPro" id="IPR035892">
    <property type="entry name" value="C2_domain_sf"/>
</dbReference>
<dbReference type="EMBL" id="CAJNOE010000082">
    <property type="protein sequence ID" value="CAF0879622.1"/>
    <property type="molecule type" value="Genomic_DNA"/>
</dbReference>
<feature type="domain" description="C2" evidence="1">
    <location>
        <begin position="1"/>
        <end position="104"/>
    </location>
</feature>
<dbReference type="InterPro" id="IPR000008">
    <property type="entry name" value="C2_dom"/>
</dbReference>
<dbReference type="Proteomes" id="UP000663860">
    <property type="component" value="Unassembled WGS sequence"/>
</dbReference>
<evidence type="ECO:0000313" key="5">
    <source>
        <dbReference type="EMBL" id="CAF3950111.1"/>
    </source>
</evidence>
<dbReference type="EMBL" id="CAJOAZ010002675">
    <property type="protein sequence ID" value="CAF3950111.1"/>
    <property type="molecule type" value="Genomic_DNA"/>
</dbReference>
<gene>
    <name evidence="2" type="ORF">IZO911_LOCUS11115</name>
    <name evidence="3" type="ORF">JYZ213_LOCUS9847</name>
    <name evidence="4" type="ORF">KXQ929_LOCUS4581</name>
    <name evidence="5" type="ORF">OXD698_LOCUS26637</name>
</gene>
<accession>A0A813YQS7</accession>
<protein>
    <recommendedName>
        <fullName evidence="1">C2 domain-containing protein</fullName>
    </recommendedName>
</protein>
<evidence type="ECO:0000313" key="3">
    <source>
        <dbReference type="EMBL" id="CAF0887732.1"/>
    </source>
</evidence>
<dbReference type="Proteomes" id="UP000663845">
    <property type="component" value="Unassembled WGS sequence"/>
</dbReference>
<dbReference type="SUPFAM" id="SSF49562">
    <property type="entry name" value="C2 domain (Calcium/lipid-binding domain, CaLB)"/>
    <property type="match status" value="1"/>
</dbReference>
<dbReference type="Gene3D" id="2.60.40.150">
    <property type="entry name" value="C2 domain"/>
    <property type="match status" value="1"/>
</dbReference>
<dbReference type="Proteomes" id="UP000663868">
    <property type="component" value="Unassembled WGS sequence"/>
</dbReference>
<dbReference type="AlphaFoldDB" id="A0A813YQS7"/>
<dbReference type="Proteomes" id="UP000663844">
    <property type="component" value="Unassembled WGS sequence"/>
</dbReference>